<dbReference type="EMBL" id="BASZ01000002">
    <property type="protein sequence ID" value="GAD48197.1"/>
    <property type="molecule type" value="Genomic_DNA"/>
</dbReference>
<gene>
    <name evidence="7" type="ORF">NT2_02_02790</name>
</gene>
<protein>
    <submittedName>
        <fullName evidence="7">Putative ABC transporter ATP-binding protein</fullName>
    </submittedName>
</protein>
<dbReference type="PANTHER" id="PTHR42794:SF1">
    <property type="entry name" value="HEMIN IMPORT ATP-BINDING PROTEIN HMUV"/>
    <property type="match status" value="1"/>
</dbReference>
<evidence type="ECO:0000256" key="2">
    <source>
        <dbReference type="ARBA" id="ARBA00022741"/>
    </source>
</evidence>
<dbReference type="OrthoDB" id="9810077at2"/>
<name>U2YJ44_9SPHN</name>
<evidence type="ECO:0000256" key="4">
    <source>
        <dbReference type="ARBA" id="ARBA00022967"/>
    </source>
</evidence>
<evidence type="ECO:0000256" key="3">
    <source>
        <dbReference type="ARBA" id="ARBA00022840"/>
    </source>
</evidence>
<organism evidence="7 8">
    <name type="scientific">Caenibius tardaugens NBRC 16725</name>
    <dbReference type="NCBI Taxonomy" id="1219035"/>
    <lineage>
        <taxon>Bacteria</taxon>
        <taxon>Pseudomonadati</taxon>
        <taxon>Pseudomonadota</taxon>
        <taxon>Alphaproteobacteria</taxon>
        <taxon>Sphingomonadales</taxon>
        <taxon>Erythrobacteraceae</taxon>
        <taxon>Caenibius</taxon>
    </lineage>
</organism>
<dbReference type="InterPro" id="IPR017871">
    <property type="entry name" value="ABC_transporter-like_CS"/>
</dbReference>
<evidence type="ECO:0000256" key="1">
    <source>
        <dbReference type="ARBA" id="ARBA00022448"/>
    </source>
</evidence>
<evidence type="ECO:0000313" key="8">
    <source>
        <dbReference type="Proteomes" id="UP000016568"/>
    </source>
</evidence>
<dbReference type="GO" id="GO:0005524">
    <property type="term" value="F:ATP binding"/>
    <property type="evidence" value="ECO:0007669"/>
    <property type="project" value="UniProtKB-KW"/>
</dbReference>
<dbReference type="CDD" id="cd03214">
    <property type="entry name" value="ABC_Iron-Siderophores_B12_Hemin"/>
    <property type="match status" value="1"/>
</dbReference>
<reference evidence="7 8" key="1">
    <citation type="submission" date="2013-09" db="EMBL/GenBank/DDBJ databases">
        <title>Whole genome shotgun sequence of Novosphingobium tardaugens NBRC 16725.</title>
        <authorList>
            <person name="Isaki S."/>
            <person name="Hosoyama A."/>
            <person name="Tsuchikane K."/>
            <person name="Katsumata H."/>
            <person name="Ando Y."/>
            <person name="Yamazaki S."/>
            <person name="Fujita N."/>
        </authorList>
    </citation>
    <scope>NUCLEOTIDE SEQUENCE [LARGE SCALE GENOMIC DNA]</scope>
    <source>
        <strain evidence="7 8">NBRC 16725</strain>
    </source>
</reference>
<evidence type="ECO:0000256" key="5">
    <source>
        <dbReference type="ARBA" id="ARBA00037066"/>
    </source>
</evidence>
<dbReference type="Pfam" id="PF00005">
    <property type="entry name" value="ABC_tran"/>
    <property type="match status" value="1"/>
</dbReference>
<dbReference type="InterPro" id="IPR003439">
    <property type="entry name" value="ABC_transporter-like_ATP-bd"/>
</dbReference>
<comment type="function">
    <text evidence="5">Part of the ABC transporter complex HmuTUV involved in hemin import. Responsible for energy coupling to the transport system.</text>
</comment>
<keyword evidence="8" id="KW-1185">Reference proteome</keyword>
<evidence type="ECO:0000259" key="6">
    <source>
        <dbReference type="PROSITE" id="PS50893"/>
    </source>
</evidence>
<keyword evidence="2" id="KW-0547">Nucleotide-binding</keyword>
<keyword evidence="4" id="KW-1278">Translocase</keyword>
<dbReference type="PROSITE" id="PS50893">
    <property type="entry name" value="ABC_TRANSPORTER_2"/>
    <property type="match status" value="1"/>
</dbReference>
<comment type="caution">
    <text evidence="7">The sequence shown here is derived from an EMBL/GenBank/DDBJ whole genome shotgun (WGS) entry which is preliminary data.</text>
</comment>
<feature type="domain" description="ABC transporter" evidence="6">
    <location>
        <begin position="2"/>
        <end position="233"/>
    </location>
</feature>
<dbReference type="PROSITE" id="PS00211">
    <property type="entry name" value="ABC_TRANSPORTER_1"/>
    <property type="match status" value="1"/>
</dbReference>
<dbReference type="SMART" id="SM00382">
    <property type="entry name" value="AAA"/>
    <property type="match status" value="1"/>
</dbReference>
<dbReference type="KEGG" id="ntd:EGO55_00935"/>
<dbReference type="SUPFAM" id="SSF52540">
    <property type="entry name" value="P-loop containing nucleoside triphosphate hydrolases"/>
    <property type="match status" value="1"/>
</dbReference>
<accession>U2YJ44</accession>
<dbReference type="AlphaFoldDB" id="U2YJ44"/>
<proteinExistence type="predicted"/>
<sequence>MLAVRDVAVTLGSQPALHGVSAALERGHVTAICGPNGAGKSTLLSVFAGLIRPDCGDVLFDGCALKHVAAPARARAIGYLPQSGDIAWDVSVGNLVALGRLPHGDAAGGGQAAIAWAMAALDLDAMASRPVSRLSGGERARALLARVLAGEPDWILADEPLAALDLAHQLALLARLREAARDGAGVVLVLHDLALARNCADRVLVLEGGKVAADGPPQEALSESVIARVWGVEARWLGEPGHWALSTRA</sequence>
<dbReference type="PANTHER" id="PTHR42794">
    <property type="entry name" value="HEMIN IMPORT ATP-BINDING PROTEIN HMUV"/>
    <property type="match status" value="1"/>
</dbReference>
<dbReference type="eggNOG" id="COG1120">
    <property type="taxonomic scope" value="Bacteria"/>
</dbReference>
<dbReference type="Proteomes" id="UP000016568">
    <property type="component" value="Unassembled WGS sequence"/>
</dbReference>
<keyword evidence="1" id="KW-0813">Transport</keyword>
<keyword evidence="3 7" id="KW-0067">ATP-binding</keyword>
<dbReference type="InterPro" id="IPR027417">
    <property type="entry name" value="P-loop_NTPase"/>
</dbReference>
<dbReference type="GO" id="GO:0016887">
    <property type="term" value="F:ATP hydrolysis activity"/>
    <property type="evidence" value="ECO:0007669"/>
    <property type="project" value="InterPro"/>
</dbReference>
<evidence type="ECO:0000313" key="7">
    <source>
        <dbReference type="EMBL" id="GAD48197.1"/>
    </source>
</evidence>
<dbReference type="RefSeq" id="WP_021689104.1">
    <property type="nucleotide sequence ID" value="NZ_BASZ01000002.1"/>
</dbReference>
<dbReference type="Gene3D" id="3.40.50.300">
    <property type="entry name" value="P-loop containing nucleotide triphosphate hydrolases"/>
    <property type="match status" value="1"/>
</dbReference>
<dbReference type="InterPro" id="IPR003593">
    <property type="entry name" value="AAA+_ATPase"/>
</dbReference>